<gene>
    <name evidence="3" type="ORF">SAMN04487991_4209</name>
</gene>
<dbReference type="EMBL" id="FORH01000011">
    <property type="protein sequence ID" value="SFK24737.1"/>
    <property type="molecule type" value="Genomic_DNA"/>
</dbReference>
<dbReference type="Proteomes" id="UP000199630">
    <property type="component" value="Unassembled WGS sequence"/>
</dbReference>
<dbReference type="SUPFAM" id="SSF56037">
    <property type="entry name" value="PheT/TilS domain"/>
    <property type="match status" value="1"/>
</dbReference>
<dbReference type="OrthoDB" id="276580at2"/>
<keyword evidence="4" id="KW-1185">Reference proteome</keyword>
<evidence type="ECO:0000313" key="3">
    <source>
        <dbReference type="EMBL" id="SFK24737.1"/>
    </source>
</evidence>
<sequence length="236" mass="25738">MNEVTLSIGRDVLETFPDVHIAAVRTKINDAAALQSAIEKLKDDAEKLRHDLEKIDPITSMPEIASWRIAYGAMGIKPSKFHSSIEALMRRVKKGQDISTGLRIVDFYNLVSINQKSPIGAYDAGKLTSSEIVLRKTDPSNDSFVPLGGSAEAFPLSEGLVVYASNCDVLCWGFNTRDSSISCVDQDSKEVLFFSETTDAEQRERPAATMRALADALGDVDAKIVTLDRITPTGSL</sequence>
<dbReference type="SMART" id="SM00873">
    <property type="entry name" value="B3_4"/>
    <property type="match status" value="1"/>
</dbReference>
<dbReference type="InterPro" id="IPR020825">
    <property type="entry name" value="Phe-tRNA_synthase-like_B3/B4"/>
</dbReference>
<evidence type="ECO:0000313" key="4">
    <source>
        <dbReference type="Proteomes" id="UP000199630"/>
    </source>
</evidence>
<keyword evidence="1" id="KW-0175">Coiled coil</keyword>
<dbReference type="InterPro" id="IPR005146">
    <property type="entry name" value="B3/B4_tRNA-bd"/>
</dbReference>
<dbReference type="GO" id="GO:0004826">
    <property type="term" value="F:phenylalanine-tRNA ligase activity"/>
    <property type="evidence" value="ECO:0007669"/>
    <property type="project" value="InterPro"/>
</dbReference>
<feature type="coiled-coil region" evidence="1">
    <location>
        <begin position="24"/>
        <end position="51"/>
    </location>
</feature>
<proteinExistence type="predicted"/>
<dbReference type="STRING" id="588602.SAMN04487991_4209"/>
<dbReference type="RefSeq" id="WP_090063182.1">
    <property type="nucleotide sequence ID" value="NZ_FORH01000011.1"/>
</dbReference>
<feature type="domain" description="B3/B4 tRNA-binding" evidence="2">
    <location>
        <begin position="65"/>
        <end position="218"/>
    </location>
</feature>
<dbReference type="GO" id="GO:0003723">
    <property type="term" value="F:RNA binding"/>
    <property type="evidence" value="ECO:0007669"/>
    <property type="project" value="InterPro"/>
</dbReference>
<organism evidence="3 4">
    <name type="scientific">Celeribacter neptunius</name>
    <dbReference type="NCBI Taxonomy" id="588602"/>
    <lineage>
        <taxon>Bacteria</taxon>
        <taxon>Pseudomonadati</taxon>
        <taxon>Pseudomonadota</taxon>
        <taxon>Alphaproteobacteria</taxon>
        <taxon>Rhodobacterales</taxon>
        <taxon>Roseobacteraceae</taxon>
        <taxon>Celeribacter</taxon>
    </lineage>
</organism>
<dbReference type="PANTHER" id="PTHR39209">
    <property type="match status" value="1"/>
</dbReference>
<name>A0A1I3XYM3_9RHOB</name>
<evidence type="ECO:0000256" key="1">
    <source>
        <dbReference type="SAM" id="Coils"/>
    </source>
</evidence>
<dbReference type="AlphaFoldDB" id="A0A1I3XYM3"/>
<evidence type="ECO:0000259" key="2">
    <source>
        <dbReference type="SMART" id="SM00873"/>
    </source>
</evidence>
<dbReference type="PANTHER" id="PTHR39209:SF2">
    <property type="entry name" value="CYTOPLASMIC PROTEIN"/>
    <property type="match status" value="1"/>
</dbReference>
<accession>A0A1I3XYM3</accession>
<dbReference type="Gene3D" id="3.50.40.10">
    <property type="entry name" value="Phenylalanyl-trna Synthetase, Chain B, domain 3"/>
    <property type="match status" value="1"/>
</dbReference>
<protein>
    <submittedName>
        <fullName evidence="3">B3/B4 domain-containing protein (DNA/RNA-binding domain of Phe-tRNA-synthetase)</fullName>
    </submittedName>
</protein>
<reference evidence="4" key="1">
    <citation type="submission" date="2016-10" db="EMBL/GenBank/DDBJ databases">
        <authorList>
            <person name="Varghese N."/>
            <person name="Submissions S."/>
        </authorList>
    </citation>
    <scope>NUCLEOTIDE SEQUENCE [LARGE SCALE GENOMIC DNA]</scope>
    <source>
        <strain evidence="4">DSM 26471</strain>
    </source>
</reference>
<dbReference type="Pfam" id="PF03483">
    <property type="entry name" value="B3_4"/>
    <property type="match status" value="1"/>
</dbReference>